<name>A0A193FVC2_9BORD</name>
<dbReference type="EMBL" id="CP016171">
    <property type="protein sequence ID" value="ANN71585.1"/>
    <property type="molecule type" value="Genomic_DNA"/>
</dbReference>
<dbReference type="STRING" id="463025.BAU08_09765"/>
<dbReference type="Proteomes" id="UP000092213">
    <property type="component" value="Chromosome"/>
</dbReference>
<keyword evidence="2" id="KW-0479">Metal-binding</keyword>
<gene>
    <name evidence="8" type="ORF">BAU08_09765</name>
</gene>
<dbReference type="GO" id="GO:0046872">
    <property type="term" value="F:metal ion binding"/>
    <property type="evidence" value="ECO:0007669"/>
    <property type="project" value="UniProtKB-KW"/>
</dbReference>
<reference evidence="8 9" key="1">
    <citation type="submission" date="2016-06" db="EMBL/GenBank/DDBJ databases">
        <title>Complete genome sequences of Bordetella bronchialis and Bordetella flabilis.</title>
        <authorList>
            <person name="LiPuma J.J."/>
            <person name="Spilker T."/>
        </authorList>
    </citation>
    <scope>NUCLEOTIDE SEQUENCE [LARGE SCALE GENOMIC DNA]</scope>
    <source>
        <strain evidence="8 9">AU17976</strain>
    </source>
</reference>
<dbReference type="PROSITE" id="PS51257">
    <property type="entry name" value="PROKAR_LIPOPROTEIN"/>
    <property type="match status" value="1"/>
</dbReference>
<evidence type="ECO:0000256" key="5">
    <source>
        <dbReference type="ARBA" id="ARBA00023049"/>
    </source>
</evidence>
<evidence type="ECO:0000256" key="6">
    <source>
        <dbReference type="RuleBase" id="RU003983"/>
    </source>
</evidence>
<evidence type="ECO:0000256" key="2">
    <source>
        <dbReference type="ARBA" id="ARBA00022723"/>
    </source>
</evidence>
<feature type="domain" description="Peptidase M48" evidence="7">
    <location>
        <begin position="89"/>
        <end position="273"/>
    </location>
</feature>
<evidence type="ECO:0000313" key="8">
    <source>
        <dbReference type="EMBL" id="ANN71585.1"/>
    </source>
</evidence>
<dbReference type="Pfam" id="PF01435">
    <property type="entry name" value="Peptidase_M48"/>
    <property type="match status" value="1"/>
</dbReference>
<dbReference type="InterPro" id="IPR051156">
    <property type="entry name" value="Mito/Outer_Membr_Metalloprot"/>
</dbReference>
<accession>A0A193FVC2</accession>
<dbReference type="GO" id="GO:0004222">
    <property type="term" value="F:metalloendopeptidase activity"/>
    <property type="evidence" value="ECO:0007669"/>
    <property type="project" value="InterPro"/>
</dbReference>
<dbReference type="CDD" id="cd07331">
    <property type="entry name" value="M48C_Oma1_like"/>
    <property type="match status" value="1"/>
</dbReference>
<keyword evidence="4 6" id="KW-0862">Zinc</keyword>
<protein>
    <submittedName>
        <fullName evidence="8">Peptidase M48</fullName>
    </submittedName>
</protein>
<dbReference type="GO" id="GO:0016020">
    <property type="term" value="C:membrane"/>
    <property type="evidence" value="ECO:0007669"/>
    <property type="project" value="TreeGrafter"/>
</dbReference>
<sequence length="289" mass="30835">MNKEADMVVHKHRGRRGMAAVLGSGVLALSVLGGCASVHTTQGGAVGVDRTQYMSSLVSSQDLQKEADQQYATILAQAKAKNLLDVDAQQVARVRAIAQRLIAQVGVFRPDAASWGWEVHVLSSQEINAWCMPGGKMAVYTGLLVQIKPTEDELAAVMGHEISHALREHARERVSQQMATSVGLSVLSVVTGSTAVSDLGGKLSDVMFTLPNSRTHEAEADRMGVELAARAGYDPSAAVSLWRKMAQVSQGQAQPEILSTHPSAESRIAELQAASQQVMPLYQQAKGAK</sequence>
<keyword evidence="5 6" id="KW-0482">Metalloprotease</keyword>
<comment type="cofactor">
    <cofactor evidence="6">
        <name>Zn(2+)</name>
        <dbReference type="ChEBI" id="CHEBI:29105"/>
    </cofactor>
    <text evidence="6">Binds 1 zinc ion per subunit.</text>
</comment>
<dbReference type="AlphaFoldDB" id="A0A193FVC2"/>
<evidence type="ECO:0000313" key="9">
    <source>
        <dbReference type="Proteomes" id="UP000092213"/>
    </source>
</evidence>
<evidence type="ECO:0000256" key="1">
    <source>
        <dbReference type="ARBA" id="ARBA00022670"/>
    </source>
</evidence>
<comment type="similarity">
    <text evidence="6">Belongs to the peptidase M48 family.</text>
</comment>
<dbReference type="Gene3D" id="3.30.2010.10">
    <property type="entry name" value="Metalloproteases ('zincins'), catalytic domain"/>
    <property type="match status" value="1"/>
</dbReference>
<evidence type="ECO:0000259" key="7">
    <source>
        <dbReference type="Pfam" id="PF01435"/>
    </source>
</evidence>
<dbReference type="PANTHER" id="PTHR22726">
    <property type="entry name" value="METALLOENDOPEPTIDASE OMA1"/>
    <property type="match status" value="1"/>
</dbReference>
<dbReference type="PANTHER" id="PTHR22726:SF1">
    <property type="entry name" value="METALLOENDOPEPTIDASE OMA1, MITOCHONDRIAL"/>
    <property type="match status" value="1"/>
</dbReference>
<proteinExistence type="inferred from homology"/>
<keyword evidence="1 6" id="KW-0645">Protease</keyword>
<keyword evidence="3 6" id="KW-0378">Hydrolase</keyword>
<dbReference type="GO" id="GO:0051603">
    <property type="term" value="P:proteolysis involved in protein catabolic process"/>
    <property type="evidence" value="ECO:0007669"/>
    <property type="project" value="TreeGrafter"/>
</dbReference>
<organism evidence="8 9">
    <name type="scientific">Bordetella bronchialis</name>
    <dbReference type="NCBI Taxonomy" id="463025"/>
    <lineage>
        <taxon>Bacteria</taxon>
        <taxon>Pseudomonadati</taxon>
        <taxon>Pseudomonadota</taxon>
        <taxon>Betaproteobacteria</taxon>
        <taxon>Burkholderiales</taxon>
        <taxon>Alcaligenaceae</taxon>
        <taxon>Bordetella</taxon>
    </lineage>
</organism>
<evidence type="ECO:0000256" key="3">
    <source>
        <dbReference type="ARBA" id="ARBA00022801"/>
    </source>
</evidence>
<evidence type="ECO:0000256" key="4">
    <source>
        <dbReference type="ARBA" id="ARBA00022833"/>
    </source>
</evidence>
<dbReference type="InterPro" id="IPR001915">
    <property type="entry name" value="Peptidase_M48"/>
</dbReference>